<protein>
    <recommendedName>
        <fullName evidence="2">Caspase family p20 domain-containing protein</fullName>
    </recommendedName>
</protein>
<dbReference type="InterPro" id="IPR001309">
    <property type="entry name" value="Pept_C14_p20"/>
</dbReference>
<dbReference type="PANTHER" id="PTHR22576:SF37">
    <property type="entry name" value="MUCOSA-ASSOCIATED LYMPHOID TISSUE LYMPHOMA TRANSLOCATION PROTEIN 1"/>
    <property type="match status" value="1"/>
</dbReference>
<dbReference type="GO" id="GO:0006508">
    <property type="term" value="P:proteolysis"/>
    <property type="evidence" value="ECO:0007669"/>
    <property type="project" value="InterPro"/>
</dbReference>
<feature type="domain" description="Caspase family p20" evidence="2">
    <location>
        <begin position="42"/>
        <end position="124"/>
    </location>
</feature>
<dbReference type="GO" id="GO:0004197">
    <property type="term" value="F:cysteine-type endopeptidase activity"/>
    <property type="evidence" value="ECO:0007669"/>
    <property type="project" value="InterPro"/>
</dbReference>
<name>A0A356WBA6_9PROT</name>
<dbReference type="InterPro" id="IPR005532">
    <property type="entry name" value="SUMF_dom"/>
</dbReference>
<feature type="region of interest" description="Disordered" evidence="1">
    <location>
        <begin position="357"/>
        <end position="376"/>
    </location>
</feature>
<dbReference type="EMBL" id="DOGS01000317">
    <property type="protein sequence ID" value="HBQ50275.1"/>
    <property type="molecule type" value="Genomic_DNA"/>
</dbReference>
<evidence type="ECO:0000313" key="3">
    <source>
        <dbReference type="EMBL" id="HBQ50275.1"/>
    </source>
</evidence>
<dbReference type="Pfam" id="PF03781">
    <property type="entry name" value="FGE-sulfatase"/>
    <property type="match status" value="1"/>
</dbReference>
<dbReference type="InterPro" id="IPR016187">
    <property type="entry name" value="CTDL_fold"/>
</dbReference>
<proteinExistence type="predicted"/>
<evidence type="ECO:0000313" key="4">
    <source>
        <dbReference type="Proteomes" id="UP000263957"/>
    </source>
</evidence>
<dbReference type="SUPFAM" id="SSF52129">
    <property type="entry name" value="Caspase-like"/>
    <property type="match status" value="1"/>
</dbReference>
<dbReference type="Gene3D" id="3.40.50.1460">
    <property type="match status" value="1"/>
</dbReference>
<reference evidence="3 4" key="1">
    <citation type="journal article" date="2018" name="Nat. Biotechnol.">
        <title>A standardized bacterial taxonomy based on genome phylogeny substantially revises the tree of life.</title>
        <authorList>
            <person name="Parks D.H."/>
            <person name="Chuvochina M."/>
            <person name="Waite D.W."/>
            <person name="Rinke C."/>
            <person name="Skarshewski A."/>
            <person name="Chaumeil P.A."/>
            <person name="Hugenholtz P."/>
        </authorList>
    </citation>
    <scope>NUCLEOTIDE SEQUENCE [LARGE SCALE GENOMIC DNA]</scope>
    <source>
        <strain evidence="3">UBA10378</strain>
    </source>
</reference>
<dbReference type="SUPFAM" id="SSF56436">
    <property type="entry name" value="C-type lectin-like"/>
    <property type="match status" value="1"/>
</dbReference>
<dbReference type="Pfam" id="PF00656">
    <property type="entry name" value="Peptidase_C14"/>
    <property type="match status" value="1"/>
</dbReference>
<dbReference type="InterPro" id="IPR029030">
    <property type="entry name" value="Caspase-like_dom_sf"/>
</dbReference>
<evidence type="ECO:0000259" key="2">
    <source>
        <dbReference type="PROSITE" id="PS50208"/>
    </source>
</evidence>
<dbReference type="Gene3D" id="3.90.1580.10">
    <property type="entry name" value="paralog of FGE (formylglycine-generating enzyme)"/>
    <property type="match status" value="1"/>
</dbReference>
<accession>A0A356WBA6</accession>
<comment type="caution">
    <text evidence="3">The sequence shown here is derived from an EMBL/GenBank/DDBJ whole genome shotgun (WGS) entry which is preliminary data.</text>
</comment>
<dbReference type="Proteomes" id="UP000263957">
    <property type="component" value="Unassembled WGS sequence"/>
</dbReference>
<dbReference type="PANTHER" id="PTHR22576">
    <property type="entry name" value="MUCOSA ASSOCIATED LYMPHOID TISSUE LYMPHOMA TRANSLOCATION PROTEIN 1/PARACASPASE"/>
    <property type="match status" value="1"/>
</dbReference>
<dbReference type="PROSITE" id="PS50208">
    <property type="entry name" value="CASPASE_P20"/>
    <property type="match status" value="1"/>
</dbReference>
<organism evidence="3 4">
    <name type="scientific">Hyphomonas atlantica</name>
    <dbReference type="NCBI Taxonomy" id="1280948"/>
    <lineage>
        <taxon>Bacteria</taxon>
        <taxon>Pseudomonadati</taxon>
        <taxon>Pseudomonadota</taxon>
        <taxon>Alphaproteobacteria</taxon>
        <taxon>Hyphomonadales</taxon>
        <taxon>Hyphomonadaceae</taxon>
        <taxon>Hyphomonas</taxon>
    </lineage>
</organism>
<dbReference type="InterPro" id="IPR042095">
    <property type="entry name" value="SUMF_sf"/>
</dbReference>
<dbReference type="InterPro" id="IPR011600">
    <property type="entry name" value="Pept_C14_caspase"/>
</dbReference>
<evidence type="ECO:0000256" key="1">
    <source>
        <dbReference type="SAM" id="MobiDB-lite"/>
    </source>
</evidence>
<sequence length="593" mass="63409">MLCSGDALSNQRKGTPAMLRTVIAAFLCLILAPVALAESQQAPRYALVIGNSSYQQTGWQLPNPARDARLMAETLGKVGFTVDLVIDGTEDQMERAFADHGARLKAGGSDSVGLIYYAGHGVQSQGLNYLVPVDANARSEQDIWRQAPRLGDALRYVEHAGNAVNFVILDACRDNPLPSATRSAAGGLAEVKPARGLLISYSTAPGYVAYDGEGENSTFAMALSQTIGQQNLIAEQVFKRVADRVNQSTNGLQTPFYNSGLTGADFCFAGCDGGPAPQPVPTNTSAQLPAHGARGSAARSAGDMAEVPNAVSAAPGFTSVSTLLRGAAFTAADAGGAIAERKFRDCTDCPEMVAIPGGEFMMGSPATEKERKDNEGPQWRATIKPFAASATEISWADLTACVEGGGCVGNEAANETRSDQWQQPGLPVINITWVEAMAYVDWLNTRVDGEPYRLLSEAEWEYAARAGTTTAFNTGDTLTDQQANFNAGRIYNDGPKGVWPRRPMPVGYYPPNAFGLHEMHGNVAEWTADCSVRSYLGRFGEATVYDERGCRSRAVRGGSWEKVPSYVRSAIRDAFPDTGRDDGIGFRVARDRD</sequence>
<dbReference type="InterPro" id="IPR052039">
    <property type="entry name" value="Caspase-related_regulators"/>
</dbReference>
<gene>
    <name evidence="3" type="ORF">DD728_15605</name>
</gene>
<dbReference type="AlphaFoldDB" id="A0A356WBA6"/>